<proteinExistence type="predicted"/>
<dbReference type="Gramene" id="AET6Gv20649900.6">
    <property type="protein sequence ID" value="AET6Gv20649900.6"/>
    <property type="gene ID" value="AET6Gv20649900"/>
</dbReference>
<dbReference type="Gramene" id="AET6Gv20649900.5">
    <property type="protein sequence ID" value="AET6Gv20649900.5"/>
    <property type="gene ID" value="AET6Gv20649900"/>
</dbReference>
<evidence type="ECO:0000313" key="2">
    <source>
        <dbReference type="Proteomes" id="UP000015105"/>
    </source>
</evidence>
<evidence type="ECO:0000313" key="1">
    <source>
        <dbReference type="EnsemblPlants" id="AET6Gv20649900.3"/>
    </source>
</evidence>
<reference evidence="1" key="4">
    <citation type="submission" date="2019-03" db="UniProtKB">
        <authorList>
            <consortium name="EnsemblPlants"/>
        </authorList>
    </citation>
    <scope>IDENTIFICATION</scope>
</reference>
<dbReference type="AlphaFoldDB" id="A0A453P8T5"/>
<dbReference type="EnsemblPlants" id="AET6Gv20649900.6">
    <property type="protein sequence ID" value="AET6Gv20649900.6"/>
    <property type="gene ID" value="AET6Gv20649900"/>
</dbReference>
<reference evidence="2" key="2">
    <citation type="journal article" date="2017" name="Nat. Plants">
        <title>The Aegilops tauschii genome reveals multiple impacts of transposons.</title>
        <authorList>
            <person name="Zhao G."/>
            <person name="Zou C."/>
            <person name="Li K."/>
            <person name="Wang K."/>
            <person name="Li T."/>
            <person name="Gao L."/>
            <person name="Zhang X."/>
            <person name="Wang H."/>
            <person name="Yang Z."/>
            <person name="Liu X."/>
            <person name="Jiang W."/>
            <person name="Mao L."/>
            <person name="Kong X."/>
            <person name="Jiao Y."/>
            <person name="Jia J."/>
        </authorList>
    </citation>
    <scope>NUCLEOTIDE SEQUENCE [LARGE SCALE GENOMIC DNA]</scope>
    <source>
        <strain evidence="2">cv. AL8/78</strain>
    </source>
</reference>
<reference evidence="1" key="3">
    <citation type="journal article" date="2017" name="Nature">
        <title>Genome sequence of the progenitor of the wheat D genome Aegilops tauschii.</title>
        <authorList>
            <person name="Luo M.C."/>
            <person name="Gu Y.Q."/>
            <person name="Puiu D."/>
            <person name="Wang H."/>
            <person name="Twardziok S.O."/>
            <person name="Deal K.R."/>
            <person name="Huo N."/>
            <person name="Zhu T."/>
            <person name="Wang L."/>
            <person name="Wang Y."/>
            <person name="McGuire P.E."/>
            <person name="Liu S."/>
            <person name="Long H."/>
            <person name="Ramasamy R.K."/>
            <person name="Rodriguez J.C."/>
            <person name="Van S.L."/>
            <person name="Yuan L."/>
            <person name="Wang Z."/>
            <person name="Xia Z."/>
            <person name="Xiao L."/>
            <person name="Anderson O.D."/>
            <person name="Ouyang S."/>
            <person name="Liang Y."/>
            <person name="Zimin A.V."/>
            <person name="Pertea G."/>
            <person name="Qi P."/>
            <person name="Bennetzen J.L."/>
            <person name="Dai X."/>
            <person name="Dawson M.W."/>
            <person name="Muller H.G."/>
            <person name="Kugler K."/>
            <person name="Rivarola-Duarte L."/>
            <person name="Spannagl M."/>
            <person name="Mayer K.F.X."/>
            <person name="Lu F.H."/>
            <person name="Bevan M.W."/>
            <person name="Leroy P."/>
            <person name="Li P."/>
            <person name="You F.M."/>
            <person name="Sun Q."/>
            <person name="Liu Z."/>
            <person name="Lyons E."/>
            <person name="Wicker T."/>
            <person name="Salzberg S.L."/>
            <person name="Devos K.M."/>
            <person name="Dvorak J."/>
        </authorList>
    </citation>
    <scope>NUCLEOTIDE SEQUENCE [LARGE SCALE GENOMIC DNA]</scope>
    <source>
        <strain evidence="1">cv. AL8/78</strain>
    </source>
</reference>
<dbReference type="EnsemblPlants" id="AET6Gv20649900.5">
    <property type="protein sequence ID" value="AET6Gv20649900.5"/>
    <property type="gene ID" value="AET6Gv20649900"/>
</dbReference>
<keyword evidence="2" id="KW-1185">Reference proteome</keyword>
<sequence length="113" mass="11711">RSRLLSPRSSPPLPHAAPPLPARLLLSSSLDADSSLASAFPLRVTPAILAAASSPAAATSASSPLCCLLLSTSLRHRMAAAARLFLHATPVGRTIPILHQPLLCAVVLDRPQV</sequence>
<protein>
    <submittedName>
        <fullName evidence="1">Uncharacterized protein</fullName>
    </submittedName>
</protein>
<dbReference type="Gramene" id="AET6Gv20649900.3">
    <property type="protein sequence ID" value="AET6Gv20649900.3"/>
    <property type="gene ID" value="AET6Gv20649900"/>
</dbReference>
<organism evidence="1 2">
    <name type="scientific">Aegilops tauschii subsp. strangulata</name>
    <name type="common">Goatgrass</name>
    <dbReference type="NCBI Taxonomy" id="200361"/>
    <lineage>
        <taxon>Eukaryota</taxon>
        <taxon>Viridiplantae</taxon>
        <taxon>Streptophyta</taxon>
        <taxon>Embryophyta</taxon>
        <taxon>Tracheophyta</taxon>
        <taxon>Spermatophyta</taxon>
        <taxon>Magnoliopsida</taxon>
        <taxon>Liliopsida</taxon>
        <taxon>Poales</taxon>
        <taxon>Poaceae</taxon>
        <taxon>BOP clade</taxon>
        <taxon>Pooideae</taxon>
        <taxon>Triticodae</taxon>
        <taxon>Triticeae</taxon>
        <taxon>Triticinae</taxon>
        <taxon>Aegilops</taxon>
    </lineage>
</organism>
<dbReference type="EnsemblPlants" id="AET6Gv20649900.3">
    <property type="protein sequence ID" value="AET6Gv20649900.3"/>
    <property type="gene ID" value="AET6Gv20649900"/>
</dbReference>
<reference evidence="1" key="5">
    <citation type="journal article" date="2021" name="G3 (Bethesda)">
        <title>Aegilops tauschii genome assembly Aet v5.0 features greater sequence contiguity and improved annotation.</title>
        <authorList>
            <person name="Wang L."/>
            <person name="Zhu T."/>
            <person name="Rodriguez J.C."/>
            <person name="Deal K.R."/>
            <person name="Dubcovsky J."/>
            <person name="McGuire P.E."/>
            <person name="Lux T."/>
            <person name="Spannagl M."/>
            <person name="Mayer K.F.X."/>
            <person name="Baldrich P."/>
            <person name="Meyers B.C."/>
            <person name="Huo N."/>
            <person name="Gu Y.Q."/>
            <person name="Zhou H."/>
            <person name="Devos K.M."/>
            <person name="Bennetzen J.L."/>
            <person name="Unver T."/>
            <person name="Budak H."/>
            <person name="Gulick P.J."/>
            <person name="Galiba G."/>
            <person name="Kalapos B."/>
            <person name="Nelson D.R."/>
            <person name="Li P."/>
            <person name="You F.M."/>
            <person name="Luo M.C."/>
            <person name="Dvorak J."/>
        </authorList>
    </citation>
    <scope>NUCLEOTIDE SEQUENCE [LARGE SCALE GENOMIC DNA]</scope>
    <source>
        <strain evidence="1">cv. AL8/78</strain>
    </source>
</reference>
<dbReference type="Proteomes" id="UP000015105">
    <property type="component" value="Chromosome 6D"/>
</dbReference>
<name>A0A453P8T5_AEGTS</name>
<accession>A0A453P8T5</accession>
<reference evidence="2" key="1">
    <citation type="journal article" date="2014" name="Science">
        <title>Ancient hybridizations among the ancestral genomes of bread wheat.</title>
        <authorList>
            <consortium name="International Wheat Genome Sequencing Consortium,"/>
            <person name="Marcussen T."/>
            <person name="Sandve S.R."/>
            <person name="Heier L."/>
            <person name="Spannagl M."/>
            <person name="Pfeifer M."/>
            <person name="Jakobsen K.S."/>
            <person name="Wulff B.B."/>
            <person name="Steuernagel B."/>
            <person name="Mayer K.F."/>
            <person name="Olsen O.A."/>
        </authorList>
    </citation>
    <scope>NUCLEOTIDE SEQUENCE [LARGE SCALE GENOMIC DNA]</scope>
    <source>
        <strain evidence="2">cv. AL8/78</strain>
    </source>
</reference>